<keyword evidence="6" id="KW-1185">Reference proteome</keyword>
<name>A0A0C9VBT8_SPHS4</name>
<feature type="domain" description="Beta-galactosidase" evidence="4">
    <location>
        <begin position="331"/>
        <end position="388"/>
    </location>
</feature>
<dbReference type="AlphaFoldDB" id="A0A0C9VBT8"/>
<sequence length="388" mass="42412">MDCLRSLLFFLPLLHLAAIQTYTSPPGSPGQQAAFVPSGEFHPWRLPSGPQAWKDVLERMKAAGFNAASVYHHWGVTEPKQGSLNFDYYRSHSDFYEAAKEVGIFVMAKPGLYINAETTAGGFPGWTTNLAAKARTNATEWTNAWTPYLTAAAKAVAPFQYSSGPIITVQAENEFVVTSSSNPGRSEAMVLAENTLRNNDITKVPITHNDPGTNGRFASGLGMVDWYMWDGYPNGFQCSNTELWGEAAGESKEEALIRGEGSNYASGVVYQNLYMTFGGINWGNFAELTVYTSYDYVAPIKEDRTLMPKYSEIKLQSHFSHTSPDILVSTSSTAGTTFTNNTNVYTTLLTGAPSGSNLYVVRQTTNKNTSPVTFNLNIDTTQGALTIP</sequence>
<dbReference type="InterPro" id="IPR017853">
    <property type="entry name" value="GH"/>
</dbReference>
<protein>
    <submittedName>
        <fullName evidence="5">Unplaced genomic scaffold SPHSTscaffold_80, whole genome shotgun sequence</fullName>
    </submittedName>
</protein>
<dbReference type="Pfam" id="PF10435">
    <property type="entry name" value="BetaGal_dom2"/>
    <property type="match status" value="1"/>
</dbReference>
<feature type="signal peptide" evidence="2">
    <location>
        <begin position="1"/>
        <end position="23"/>
    </location>
</feature>
<gene>
    <name evidence="5" type="ORF">M422DRAFT_258181</name>
</gene>
<evidence type="ECO:0000256" key="1">
    <source>
        <dbReference type="ARBA" id="ARBA00009809"/>
    </source>
</evidence>
<comment type="similarity">
    <text evidence="1">Belongs to the glycosyl hydrolase 35 family.</text>
</comment>
<dbReference type="PANTHER" id="PTHR23421">
    <property type="entry name" value="BETA-GALACTOSIDASE RELATED"/>
    <property type="match status" value="1"/>
</dbReference>
<dbReference type="InterPro" id="IPR031330">
    <property type="entry name" value="Gly_Hdrlase_35_cat"/>
</dbReference>
<feature type="domain" description="Glycoside hydrolase 35 catalytic" evidence="3">
    <location>
        <begin position="240"/>
        <end position="315"/>
    </location>
</feature>
<dbReference type="PRINTS" id="PR00742">
    <property type="entry name" value="GLHYDRLASE35"/>
</dbReference>
<dbReference type="InterPro" id="IPR018954">
    <property type="entry name" value="Betagal_dom2"/>
</dbReference>
<dbReference type="EMBL" id="KN837155">
    <property type="protein sequence ID" value="KIJ39027.1"/>
    <property type="molecule type" value="Genomic_DNA"/>
</dbReference>
<dbReference type="HOGENOM" id="CLU_005732_3_1_1"/>
<organism evidence="5 6">
    <name type="scientific">Sphaerobolus stellatus (strain SS14)</name>
    <dbReference type="NCBI Taxonomy" id="990650"/>
    <lineage>
        <taxon>Eukaryota</taxon>
        <taxon>Fungi</taxon>
        <taxon>Dikarya</taxon>
        <taxon>Basidiomycota</taxon>
        <taxon>Agaricomycotina</taxon>
        <taxon>Agaricomycetes</taxon>
        <taxon>Phallomycetidae</taxon>
        <taxon>Geastrales</taxon>
        <taxon>Sphaerobolaceae</taxon>
        <taxon>Sphaerobolus</taxon>
    </lineage>
</organism>
<proteinExistence type="inferred from homology"/>
<feature type="chain" id="PRO_5002221552" evidence="2">
    <location>
        <begin position="24"/>
        <end position="388"/>
    </location>
</feature>
<keyword evidence="2" id="KW-0732">Signal</keyword>
<dbReference type="Proteomes" id="UP000054279">
    <property type="component" value="Unassembled WGS sequence"/>
</dbReference>
<dbReference type="GO" id="GO:0005975">
    <property type="term" value="P:carbohydrate metabolic process"/>
    <property type="evidence" value="ECO:0007669"/>
    <property type="project" value="InterPro"/>
</dbReference>
<evidence type="ECO:0000313" key="6">
    <source>
        <dbReference type="Proteomes" id="UP000054279"/>
    </source>
</evidence>
<dbReference type="SUPFAM" id="SSF51445">
    <property type="entry name" value="(Trans)glycosidases"/>
    <property type="match status" value="1"/>
</dbReference>
<feature type="domain" description="Glycoside hydrolase 35 catalytic" evidence="3">
    <location>
        <begin position="34"/>
        <end position="180"/>
    </location>
</feature>
<dbReference type="OrthoDB" id="1657402at2759"/>
<dbReference type="SUPFAM" id="SSF51011">
    <property type="entry name" value="Glycosyl hydrolase domain"/>
    <property type="match status" value="1"/>
</dbReference>
<evidence type="ECO:0000259" key="4">
    <source>
        <dbReference type="Pfam" id="PF10435"/>
    </source>
</evidence>
<dbReference type="Gene3D" id="2.102.20.10">
    <property type="entry name" value="Beta-galactosidase, domain 2"/>
    <property type="match status" value="1"/>
</dbReference>
<evidence type="ECO:0000256" key="2">
    <source>
        <dbReference type="SAM" id="SignalP"/>
    </source>
</evidence>
<dbReference type="InterPro" id="IPR037110">
    <property type="entry name" value="Betagal_dom2_sf"/>
</dbReference>
<evidence type="ECO:0000259" key="3">
    <source>
        <dbReference type="Pfam" id="PF01301"/>
    </source>
</evidence>
<accession>A0A0C9VBT8</accession>
<reference evidence="5 6" key="1">
    <citation type="submission" date="2014-06" db="EMBL/GenBank/DDBJ databases">
        <title>Evolutionary Origins and Diversification of the Mycorrhizal Mutualists.</title>
        <authorList>
            <consortium name="DOE Joint Genome Institute"/>
            <consortium name="Mycorrhizal Genomics Consortium"/>
            <person name="Kohler A."/>
            <person name="Kuo A."/>
            <person name="Nagy L.G."/>
            <person name="Floudas D."/>
            <person name="Copeland A."/>
            <person name="Barry K.W."/>
            <person name="Cichocki N."/>
            <person name="Veneault-Fourrey C."/>
            <person name="LaButti K."/>
            <person name="Lindquist E.A."/>
            <person name="Lipzen A."/>
            <person name="Lundell T."/>
            <person name="Morin E."/>
            <person name="Murat C."/>
            <person name="Riley R."/>
            <person name="Ohm R."/>
            <person name="Sun H."/>
            <person name="Tunlid A."/>
            <person name="Henrissat B."/>
            <person name="Grigoriev I.V."/>
            <person name="Hibbett D.S."/>
            <person name="Martin F."/>
        </authorList>
    </citation>
    <scope>NUCLEOTIDE SEQUENCE [LARGE SCALE GENOMIC DNA]</scope>
    <source>
        <strain evidence="5 6">SS14</strain>
    </source>
</reference>
<dbReference type="Pfam" id="PF01301">
    <property type="entry name" value="Glyco_hydro_35"/>
    <property type="match status" value="2"/>
</dbReference>
<dbReference type="Gene3D" id="3.20.20.80">
    <property type="entry name" value="Glycosidases"/>
    <property type="match status" value="1"/>
</dbReference>
<dbReference type="InterPro" id="IPR001944">
    <property type="entry name" value="Glycoside_Hdrlase_35"/>
</dbReference>
<dbReference type="GO" id="GO:0004553">
    <property type="term" value="F:hydrolase activity, hydrolyzing O-glycosyl compounds"/>
    <property type="evidence" value="ECO:0007669"/>
    <property type="project" value="InterPro"/>
</dbReference>
<evidence type="ECO:0000313" key="5">
    <source>
        <dbReference type="EMBL" id="KIJ39027.1"/>
    </source>
</evidence>